<evidence type="ECO:0000256" key="2">
    <source>
        <dbReference type="ARBA" id="ARBA00023008"/>
    </source>
</evidence>
<dbReference type="Pfam" id="PF00578">
    <property type="entry name" value="AhpC-TSA"/>
    <property type="match status" value="1"/>
</dbReference>
<protein>
    <submittedName>
        <fullName evidence="8">Protein SCO1/2</fullName>
    </submittedName>
</protein>
<evidence type="ECO:0000313" key="9">
    <source>
        <dbReference type="Proteomes" id="UP000267841"/>
    </source>
</evidence>
<feature type="signal peptide" evidence="6">
    <location>
        <begin position="1"/>
        <end position="18"/>
    </location>
</feature>
<dbReference type="PANTHER" id="PTHR12151:SF8">
    <property type="entry name" value="THIOREDOXIN DOMAIN-CONTAINING PROTEIN"/>
    <property type="match status" value="1"/>
</dbReference>
<keyword evidence="2 3" id="KW-0186">Copper</keyword>
<dbReference type="OrthoDB" id="5296507at2"/>
<accession>A0A497XPF3</accession>
<dbReference type="Proteomes" id="UP000267841">
    <property type="component" value="Unassembled WGS sequence"/>
</dbReference>
<evidence type="ECO:0000256" key="5">
    <source>
        <dbReference type="SAM" id="Phobius"/>
    </source>
</evidence>
<keyword evidence="4" id="KW-1015">Disulfide bond</keyword>
<dbReference type="RefSeq" id="WP_121011186.1">
    <property type="nucleotide sequence ID" value="NZ_RCCJ01000001.1"/>
</dbReference>
<keyword evidence="5" id="KW-1133">Transmembrane helix</keyword>
<evidence type="ECO:0000313" key="8">
    <source>
        <dbReference type="EMBL" id="RLJ70837.1"/>
    </source>
</evidence>
<dbReference type="InterPro" id="IPR013766">
    <property type="entry name" value="Thioredoxin_domain"/>
</dbReference>
<proteinExistence type="inferred from homology"/>
<dbReference type="SUPFAM" id="SSF52833">
    <property type="entry name" value="Thioredoxin-like"/>
    <property type="match status" value="1"/>
</dbReference>
<comment type="similarity">
    <text evidence="1">Belongs to the SCO1/2 family.</text>
</comment>
<sequence length="250" mass="28387">MAPLLASLLFLLSFLSFSQDITPNAEVVLGREVPNVILTDSKGKRLSLRELSEGKPVLLSFIYTRCTSSCPLIVQRLREALSRIDSEDYKVVLVDFDDRDTISELGKFVKQRQIYEPGWSVVLVESKQLMSLTRTLDFKFFYDKETDMFAHPNVLIVLSPKLKVTGYILGISYDPQRLSALLKEAREERVSINPIKGLLLKCFRFDPVTGTYSIDWSFVAMVLGGLIPITVMFYYVVLKNILLGFRRATG</sequence>
<dbReference type="InterPro" id="IPR000866">
    <property type="entry name" value="AhpC/TSA"/>
</dbReference>
<evidence type="ECO:0000256" key="4">
    <source>
        <dbReference type="PIRSR" id="PIRSR603782-2"/>
    </source>
</evidence>
<dbReference type="InterPro" id="IPR036249">
    <property type="entry name" value="Thioredoxin-like_sf"/>
</dbReference>
<feature type="binding site" evidence="3">
    <location>
        <position position="70"/>
    </location>
    <ligand>
        <name>Cu cation</name>
        <dbReference type="ChEBI" id="CHEBI:23378"/>
    </ligand>
</feature>
<organism evidence="8 9">
    <name type="scientific">Hydrogenivirga caldilitoris</name>
    <dbReference type="NCBI Taxonomy" id="246264"/>
    <lineage>
        <taxon>Bacteria</taxon>
        <taxon>Pseudomonadati</taxon>
        <taxon>Aquificota</taxon>
        <taxon>Aquificia</taxon>
        <taxon>Aquificales</taxon>
        <taxon>Aquificaceae</taxon>
        <taxon>Hydrogenivirga</taxon>
    </lineage>
</organism>
<dbReference type="InterPro" id="IPR003782">
    <property type="entry name" value="SCO1/SenC"/>
</dbReference>
<evidence type="ECO:0000256" key="1">
    <source>
        <dbReference type="ARBA" id="ARBA00010996"/>
    </source>
</evidence>
<feature type="transmembrane region" description="Helical" evidence="5">
    <location>
        <begin position="216"/>
        <end position="237"/>
    </location>
</feature>
<dbReference type="CDD" id="cd02968">
    <property type="entry name" value="SCO"/>
    <property type="match status" value="1"/>
</dbReference>
<keyword evidence="5" id="KW-0812">Transmembrane</keyword>
<dbReference type="GO" id="GO:0016209">
    <property type="term" value="F:antioxidant activity"/>
    <property type="evidence" value="ECO:0007669"/>
    <property type="project" value="InterPro"/>
</dbReference>
<name>A0A497XPF3_9AQUI</name>
<dbReference type="PANTHER" id="PTHR12151">
    <property type="entry name" value="ELECTRON TRANSPORT PROTIN SCO1/SENC FAMILY MEMBER"/>
    <property type="match status" value="1"/>
</dbReference>
<keyword evidence="5" id="KW-0472">Membrane</keyword>
<keyword evidence="6" id="KW-0732">Signal</keyword>
<feature type="domain" description="Thioredoxin" evidence="7">
    <location>
        <begin position="27"/>
        <end position="187"/>
    </location>
</feature>
<dbReference type="Gene3D" id="3.40.30.10">
    <property type="entry name" value="Glutaredoxin"/>
    <property type="match status" value="1"/>
</dbReference>
<dbReference type="GO" id="GO:0016491">
    <property type="term" value="F:oxidoreductase activity"/>
    <property type="evidence" value="ECO:0007669"/>
    <property type="project" value="InterPro"/>
</dbReference>
<dbReference type="PROSITE" id="PS51352">
    <property type="entry name" value="THIOREDOXIN_2"/>
    <property type="match status" value="1"/>
</dbReference>
<feature type="disulfide bond" description="Redox-active" evidence="4">
    <location>
        <begin position="66"/>
        <end position="70"/>
    </location>
</feature>
<keyword evidence="3" id="KW-0479">Metal-binding</keyword>
<feature type="binding site" evidence="3">
    <location>
        <position position="151"/>
    </location>
    <ligand>
        <name>Cu cation</name>
        <dbReference type="ChEBI" id="CHEBI:23378"/>
    </ligand>
</feature>
<comment type="caution">
    <text evidence="8">The sequence shown here is derived from an EMBL/GenBank/DDBJ whole genome shotgun (WGS) entry which is preliminary data.</text>
</comment>
<evidence type="ECO:0000256" key="3">
    <source>
        <dbReference type="PIRSR" id="PIRSR603782-1"/>
    </source>
</evidence>
<reference evidence="8 9" key="1">
    <citation type="submission" date="2018-10" db="EMBL/GenBank/DDBJ databases">
        <title>Genomic Encyclopedia of Archaeal and Bacterial Type Strains, Phase II (KMG-II): from individual species to whole genera.</title>
        <authorList>
            <person name="Goeker M."/>
        </authorList>
    </citation>
    <scope>NUCLEOTIDE SEQUENCE [LARGE SCALE GENOMIC DNA]</scope>
    <source>
        <strain evidence="8 9">DSM 16510</strain>
    </source>
</reference>
<dbReference type="EMBL" id="RCCJ01000001">
    <property type="protein sequence ID" value="RLJ70837.1"/>
    <property type="molecule type" value="Genomic_DNA"/>
</dbReference>
<feature type="chain" id="PRO_5019845095" evidence="6">
    <location>
        <begin position="19"/>
        <end position="250"/>
    </location>
</feature>
<evidence type="ECO:0000259" key="7">
    <source>
        <dbReference type="PROSITE" id="PS51352"/>
    </source>
</evidence>
<gene>
    <name evidence="8" type="ORF">BCF55_1121</name>
</gene>
<feature type="binding site" evidence="3">
    <location>
        <position position="66"/>
    </location>
    <ligand>
        <name>Cu cation</name>
        <dbReference type="ChEBI" id="CHEBI:23378"/>
    </ligand>
</feature>
<keyword evidence="9" id="KW-1185">Reference proteome</keyword>
<dbReference type="GO" id="GO:0046872">
    <property type="term" value="F:metal ion binding"/>
    <property type="evidence" value="ECO:0007669"/>
    <property type="project" value="UniProtKB-KW"/>
</dbReference>
<evidence type="ECO:0000256" key="6">
    <source>
        <dbReference type="SAM" id="SignalP"/>
    </source>
</evidence>
<dbReference type="AlphaFoldDB" id="A0A497XPF3"/>